<dbReference type="InterPro" id="IPR004839">
    <property type="entry name" value="Aminotransferase_I/II_large"/>
</dbReference>
<protein>
    <recommendedName>
        <fullName evidence="6">alanine transaminase</fullName>
        <ecNumber evidence="6">2.6.1.2</ecNumber>
    </recommendedName>
</protein>
<sequence length="413" mass="45019">MHHRQVPVASRLSEVRYEIRGELARRALELEQQGRAIVKLNIGNPGLFDFEAPPHLRAALAANLPHSDPYCHQQGMAAGREAIAMREIARGAPNASPKSIFIGNGVSELIDISLRGLLNPGEEVLVPSPDYPLWTAAVILNGGRAVHYPCLPERGFLPDPEDLEARITPRTRAIVVINPNNPTGAVYPKELLQAIADIASRHRLVLMADEIYDGITYDGARFHPLAPLAPDAVCVTFSGLSKVHRACGWRIGWMSLSGPLKRAQDYLHALDLLSALRLCANVTAQWAIEPALYGPDTISPLVAAGGRLHAARQAVIEGVAASQFLSLVAPAGALYAFPGVDTTLLPGFDDHRFALDLLETEDVLLVPGSSFNVPYRTHFRLTLLPQAKQIEDVFVRLERALERASRSAHRHVA</sequence>
<comment type="cofactor">
    <cofactor evidence="1">
        <name>pyridoxal 5'-phosphate</name>
        <dbReference type="ChEBI" id="CHEBI:597326"/>
    </cofactor>
</comment>
<evidence type="ECO:0000256" key="3">
    <source>
        <dbReference type="ARBA" id="ARBA00022576"/>
    </source>
</evidence>
<keyword evidence="3 8" id="KW-0032">Aminotransferase</keyword>
<dbReference type="RefSeq" id="WP_106893048.1">
    <property type="nucleotide sequence ID" value="NZ_CP027860.1"/>
</dbReference>
<dbReference type="InterPro" id="IPR015424">
    <property type="entry name" value="PyrdxlP-dep_Trfase"/>
</dbReference>
<organism evidence="8 9">
    <name type="scientific">Ahniella affigens</name>
    <dbReference type="NCBI Taxonomy" id="2021234"/>
    <lineage>
        <taxon>Bacteria</taxon>
        <taxon>Pseudomonadati</taxon>
        <taxon>Pseudomonadota</taxon>
        <taxon>Gammaproteobacteria</taxon>
        <taxon>Lysobacterales</taxon>
        <taxon>Rhodanobacteraceae</taxon>
        <taxon>Ahniella</taxon>
    </lineage>
</organism>
<evidence type="ECO:0000256" key="2">
    <source>
        <dbReference type="ARBA" id="ARBA00007441"/>
    </source>
</evidence>
<dbReference type="InterPro" id="IPR015422">
    <property type="entry name" value="PyrdxlP-dep_Trfase_small"/>
</dbReference>
<comment type="similarity">
    <text evidence="2">Belongs to the class-I pyridoxal-phosphate-dependent aminotransferase family.</text>
</comment>
<dbReference type="AlphaFoldDB" id="A0A2P1PW95"/>
<dbReference type="Proteomes" id="UP000241074">
    <property type="component" value="Chromosome"/>
</dbReference>
<dbReference type="PANTHER" id="PTHR43488:SF2">
    <property type="entry name" value="GLUTAMATE-PYRUVATE AMINOTRANSFERASE ALAA"/>
    <property type="match status" value="1"/>
</dbReference>
<keyword evidence="9" id="KW-1185">Reference proteome</keyword>
<evidence type="ECO:0000256" key="5">
    <source>
        <dbReference type="ARBA" id="ARBA00022898"/>
    </source>
</evidence>
<dbReference type="InterPro" id="IPR051926">
    <property type="entry name" value="Ala_Aminotransferase"/>
</dbReference>
<name>A0A2P1PW95_9GAMM</name>
<dbReference type="SUPFAM" id="SSF53383">
    <property type="entry name" value="PLP-dependent transferases"/>
    <property type="match status" value="1"/>
</dbReference>
<dbReference type="CDD" id="cd00609">
    <property type="entry name" value="AAT_like"/>
    <property type="match status" value="1"/>
</dbReference>
<dbReference type="InterPro" id="IPR015421">
    <property type="entry name" value="PyrdxlP-dep_Trfase_major"/>
</dbReference>
<reference evidence="8 9" key="2">
    <citation type="submission" date="2018-03" db="EMBL/GenBank/DDBJ databases">
        <authorList>
            <person name="Keele B.F."/>
        </authorList>
    </citation>
    <scope>NUCLEOTIDE SEQUENCE [LARGE SCALE GENOMIC DNA]</scope>
    <source>
        <strain evidence="8 9">D13</strain>
    </source>
</reference>
<keyword evidence="5" id="KW-0663">Pyridoxal phosphate</keyword>
<dbReference type="KEGG" id="xba:C7S18_19000"/>
<evidence type="ECO:0000256" key="1">
    <source>
        <dbReference type="ARBA" id="ARBA00001933"/>
    </source>
</evidence>
<proteinExistence type="inferred from homology"/>
<evidence type="ECO:0000256" key="6">
    <source>
        <dbReference type="ARBA" id="ARBA00026106"/>
    </source>
</evidence>
<evidence type="ECO:0000313" key="9">
    <source>
        <dbReference type="Proteomes" id="UP000241074"/>
    </source>
</evidence>
<keyword evidence="4 8" id="KW-0808">Transferase</keyword>
<dbReference type="OrthoDB" id="9803354at2"/>
<dbReference type="Gene3D" id="3.90.1150.10">
    <property type="entry name" value="Aspartate Aminotransferase, domain 1"/>
    <property type="match status" value="1"/>
</dbReference>
<evidence type="ECO:0000259" key="7">
    <source>
        <dbReference type="Pfam" id="PF00155"/>
    </source>
</evidence>
<dbReference type="PANTHER" id="PTHR43488">
    <property type="entry name" value="GLUTAMATE-PYRUVATE AMINOTRANSFERASE ALAA"/>
    <property type="match status" value="1"/>
</dbReference>
<evidence type="ECO:0000313" key="8">
    <source>
        <dbReference type="EMBL" id="AVP99128.1"/>
    </source>
</evidence>
<dbReference type="EC" id="2.6.1.2" evidence="6"/>
<dbReference type="Gene3D" id="3.40.640.10">
    <property type="entry name" value="Type I PLP-dependent aspartate aminotransferase-like (Major domain)"/>
    <property type="match status" value="1"/>
</dbReference>
<dbReference type="GO" id="GO:0004021">
    <property type="term" value="F:L-alanine:2-oxoglutarate aminotransferase activity"/>
    <property type="evidence" value="ECO:0007669"/>
    <property type="project" value="UniProtKB-EC"/>
</dbReference>
<reference evidence="8 9" key="1">
    <citation type="submission" date="2018-03" db="EMBL/GenBank/DDBJ databases">
        <title>Ahniella affigens gen. nov., sp. nov., a gammaproteobacterium isolated from sandy soil near a stream.</title>
        <authorList>
            <person name="Ko Y."/>
            <person name="Kim J.-H."/>
        </authorList>
    </citation>
    <scope>NUCLEOTIDE SEQUENCE [LARGE SCALE GENOMIC DNA]</scope>
    <source>
        <strain evidence="8 9">D13</strain>
    </source>
</reference>
<dbReference type="EMBL" id="CP027860">
    <property type="protein sequence ID" value="AVP99128.1"/>
    <property type="molecule type" value="Genomic_DNA"/>
</dbReference>
<accession>A0A2P1PW95</accession>
<dbReference type="GO" id="GO:0030170">
    <property type="term" value="F:pyridoxal phosphate binding"/>
    <property type="evidence" value="ECO:0007669"/>
    <property type="project" value="InterPro"/>
</dbReference>
<gene>
    <name evidence="8" type="ORF">C7S18_19000</name>
</gene>
<dbReference type="Pfam" id="PF00155">
    <property type="entry name" value="Aminotran_1_2"/>
    <property type="match status" value="1"/>
</dbReference>
<evidence type="ECO:0000256" key="4">
    <source>
        <dbReference type="ARBA" id="ARBA00022679"/>
    </source>
</evidence>
<feature type="domain" description="Aminotransferase class I/classII large" evidence="7">
    <location>
        <begin position="37"/>
        <end position="390"/>
    </location>
</feature>